<dbReference type="GeneID" id="39981947"/>
<dbReference type="VEuPathDB" id="TriTrypDB:TM35_000034000"/>
<keyword evidence="2" id="KW-0539">Nucleus</keyword>
<feature type="compositionally biased region" description="Polar residues" evidence="4">
    <location>
        <begin position="285"/>
        <end position="302"/>
    </location>
</feature>
<dbReference type="RefSeq" id="XP_028886713.1">
    <property type="nucleotide sequence ID" value="XM_029022167.1"/>
</dbReference>
<dbReference type="AlphaFoldDB" id="A0A1X0P6T4"/>
<feature type="domain" description="RRM" evidence="5">
    <location>
        <begin position="78"/>
        <end position="158"/>
    </location>
</feature>
<dbReference type="PANTHER" id="PTHR48033:SF10">
    <property type="entry name" value="RNA-BINDING PROTEIN SQUID"/>
    <property type="match status" value="1"/>
</dbReference>
<evidence type="ECO:0000313" key="6">
    <source>
        <dbReference type="EMBL" id="ORC92647.1"/>
    </source>
</evidence>
<evidence type="ECO:0000256" key="2">
    <source>
        <dbReference type="ARBA" id="ARBA00023242"/>
    </source>
</evidence>
<dbReference type="OrthoDB" id="410044at2759"/>
<feature type="region of interest" description="Disordered" evidence="4">
    <location>
        <begin position="349"/>
        <end position="380"/>
    </location>
</feature>
<organism evidence="6 7">
    <name type="scientific">Trypanosoma theileri</name>
    <dbReference type="NCBI Taxonomy" id="67003"/>
    <lineage>
        <taxon>Eukaryota</taxon>
        <taxon>Discoba</taxon>
        <taxon>Euglenozoa</taxon>
        <taxon>Kinetoplastea</taxon>
        <taxon>Metakinetoplastina</taxon>
        <taxon>Trypanosomatida</taxon>
        <taxon>Trypanosomatidae</taxon>
        <taxon>Trypanosoma</taxon>
    </lineage>
</organism>
<feature type="compositionally biased region" description="Polar residues" evidence="4">
    <location>
        <begin position="355"/>
        <end position="373"/>
    </location>
</feature>
<dbReference type="PANTHER" id="PTHR48033">
    <property type="entry name" value="RNA-BINDING (RRM/RBD/RNP MOTIFS) FAMILY PROTEIN"/>
    <property type="match status" value="1"/>
</dbReference>
<feature type="region of interest" description="Disordered" evidence="4">
    <location>
        <begin position="278"/>
        <end position="316"/>
    </location>
</feature>
<evidence type="ECO:0000256" key="4">
    <source>
        <dbReference type="SAM" id="MobiDB-lite"/>
    </source>
</evidence>
<gene>
    <name evidence="6" type="ORF">TM35_000034000</name>
</gene>
<keyword evidence="3" id="KW-0694">RNA-binding</keyword>
<dbReference type="GO" id="GO:0010468">
    <property type="term" value="P:regulation of gene expression"/>
    <property type="evidence" value="ECO:0007669"/>
    <property type="project" value="TreeGrafter"/>
</dbReference>
<dbReference type="Gene3D" id="3.30.70.330">
    <property type="match status" value="1"/>
</dbReference>
<dbReference type="GO" id="GO:0003723">
    <property type="term" value="F:RNA binding"/>
    <property type="evidence" value="ECO:0007669"/>
    <property type="project" value="UniProtKB-UniRule"/>
</dbReference>
<evidence type="ECO:0000256" key="1">
    <source>
        <dbReference type="ARBA" id="ARBA00004123"/>
    </source>
</evidence>
<evidence type="ECO:0000259" key="5">
    <source>
        <dbReference type="PROSITE" id="PS50102"/>
    </source>
</evidence>
<dbReference type="PROSITE" id="PS50102">
    <property type="entry name" value="RRM"/>
    <property type="match status" value="1"/>
</dbReference>
<dbReference type="GO" id="GO:0000785">
    <property type="term" value="C:chromatin"/>
    <property type="evidence" value="ECO:0007669"/>
    <property type="project" value="TreeGrafter"/>
</dbReference>
<protein>
    <submittedName>
        <fullName evidence="6">RNA-binding protein</fullName>
    </submittedName>
</protein>
<proteinExistence type="predicted"/>
<evidence type="ECO:0000256" key="3">
    <source>
        <dbReference type="PROSITE-ProRule" id="PRU00176"/>
    </source>
</evidence>
<dbReference type="InterPro" id="IPR035979">
    <property type="entry name" value="RBD_domain_sf"/>
</dbReference>
<reference evidence="6 7" key="1">
    <citation type="submission" date="2017-03" db="EMBL/GenBank/DDBJ databases">
        <title>An alternative strategy for trypanosome survival in the mammalian bloodstream revealed through genome and transcriptome analysis of the ubiquitous bovine parasite Trypanosoma (Megatrypanum) theileri.</title>
        <authorList>
            <person name="Kelly S."/>
            <person name="Ivens A."/>
            <person name="Mott A."/>
            <person name="O'Neill E."/>
            <person name="Emms D."/>
            <person name="Macleod O."/>
            <person name="Voorheis P."/>
            <person name="Matthews J."/>
            <person name="Matthews K."/>
            <person name="Carrington M."/>
        </authorList>
    </citation>
    <scope>NUCLEOTIDE SEQUENCE [LARGE SCALE GENOMIC DNA]</scope>
    <source>
        <strain evidence="6">Edinburgh</strain>
    </source>
</reference>
<accession>A0A1X0P6T4</accession>
<sequence>MNYATVLGGPFSCNAPGNNNNNDQYSRLGYATDITGQHSQIMQHPSLNQAPGQALNVYPQFSQPTSMKDPRMNINIGSKLFVGQVPAMTTEEQLRPVFEPYGKLLEVKIMRDTVGRSKGSAWVRYETNEMAVNAINALHEKHTVPPQTNPLRVQFATPNSAKHQQQQQGKYPLGMRGPANPYNFGDPMSSSAKQPGIVMFPQGTSPSIISPIDPTSGAQYMTQPFPGSMDPAHMMTGPYTSNLSRFDNVNFPDNRREVYISPQPQTTATQVYQQQRIGFSPTPVSPNTIYNQQPSLPHASTRSNSDSKNGGGSGAYLGSFDAKHGVCDSNNNDIQTMGNDLPASLDPGVAIWEYRNNNDTQGQEQREPSTQVRTSERKNE</sequence>
<dbReference type="SMART" id="SM00360">
    <property type="entry name" value="RRM"/>
    <property type="match status" value="1"/>
</dbReference>
<evidence type="ECO:0000313" key="7">
    <source>
        <dbReference type="Proteomes" id="UP000192257"/>
    </source>
</evidence>
<keyword evidence="7" id="KW-1185">Reference proteome</keyword>
<dbReference type="InterPro" id="IPR000504">
    <property type="entry name" value="RRM_dom"/>
</dbReference>
<dbReference type="Proteomes" id="UP000192257">
    <property type="component" value="Unassembled WGS sequence"/>
</dbReference>
<dbReference type="EMBL" id="NBCO01000003">
    <property type="protein sequence ID" value="ORC92647.1"/>
    <property type="molecule type" value="Genomic_DNA"/>
</dbReference>
<dbReference type="SUPFAM" id="SSF54928">
    <property type="entry name" value="RNA-binding domain, RBD"/>
    <property type="match status" value="1"/>
</dbReference>
<dbReference type="Pfam" id="PF00076">
    <property type="entry name" value="RRM_1"/>
    <property type="match status" value="1"/>
</dbReference>
<dbReference type="GO" id="GO:0005654">
    <property type="term" value="C:nucleoplasm"/>
    <property type="evidence" value="ECO:0007669"/>
    <property type="project" value="TreeGrafter"/>
</dbReference>
<comment type="subcellular location">
    <subcellularLocation>
        <location evidence="1">Nucleus</location>
    </subcellularLocation>
</comment>
<dbReference type="InterPro" id="IPR012677">
    <property type="entry name" value="Nucleotide-bd_a/b_plait_sf"/>
</dbReference>
<comment type="caution">
    <text evidence="6">The sequence shown here is derived from an EMBL/GenBank/DDBJ whole genome shotgun (WGS) entry which is preliminary data.</text>
</comment>
<name>A0A1X0P6T4_9TRYP</name>